<evidence type="ECO:0000313" key="1">
    <source>
        <dbReference type="EMBL" id="MBJ2258854.1"/>
    </source>
</evidence>
<dbReference type="Proteomes" id="UP000658390">
    <property type="component" value="Unassembled WGS sequence"/>
</dbReference>
<evidence type="ECO:0000313" key="2">
    <source>
        <dbReference type="Proteomes" id="UP000658390"/>
    </source>
</evidence>
<name>A0A8I1K6J6_9PSED</name>
<reference evidence="1" key="1">
    <citation type="submission" date="2020-12" db="EMBL/GenBank/DDBJ databases">
        <title>Antibiotic resistance and phylogeny of Pseudomonas spp. isolated over three decades from chicken meat in the Norwegian food chain.</title>
        <authorList>
            <person name="Moen B."/>
        </authorList>
    </citation>
    <scope>NUCLEOTIDE SEQUENCE</scope>
    <source>
        <strain evidence="1">MF6762</strain>
    </source>
</reference>
<gene>
    <name evidence="1" type="ORF">JFT45_20320</name>
</gene>
<dbReference type="RefSeq" id="WP_198822740.1">
    <property type="nucleotide sequence ID" value="NZ_JAEKCZ010000022.1"/>
</dbReference>
<comment type="caution">
    <text evidence="1">The sequence shown here is derived from an EMBL/GenBank/DDBJ whole genome shotgun (WGS) entry which is preliminary data.</text>
</comment>
<dbReference type="AlphaFoldDB" id="A0A8I1K6J6"/>
<accession>A0A8I1K6J6</accession>
<protein>
    <submittedName>
        <fullName evidence="1">Uncharacterized protein</fullName>
    </submittedName>
</protein>
<organism evidence="1 2">
    <name type="scientific">Pseudomonas psychrophila</name>
    <dbReference type="NCBI Taxonomy" id="122355"/>
    <lineage>
        <taxon>Bacteria</taxon>
        <taxon>Pseudomonadati</taxon>
        <taxon>Pseudomonadota</taxon>
        <taxon>Gammaproteobacteria</taxon>
        <taxon>Pseudomonadales</taxon>
        <taxon>Pseudomonadaceae</taxon>
        <taxon>Pseudomonas</taxon>
    </lineage>
</organism>
<proteinExistence type="predicted"/>
<sequence length="253" mass="27824">MFGVSAVPTVAQEPARYLTSRSKFFSLAPNGLSNSQWTELMDLLRVEQGWSDTQLGKQIGISISMIRQCRIQMRPLPPAAKVRILSAMGVEVTRSSLIAALPSAVKEAVAAADGKSSFVRRTLIYGFFDRLDAGETVDVVSGFFDGLATIAGVDQEGLSERLGLTLDELTALRLGQRPIPFLVKVAITESFTAHDMGPLRGHAEIRRKFIHLGCRLLFCKAFLQKWPHQSRGLVKVLDAVERDAIKPAEKRFG</sequence>
<dbReference type="EMBL" id="JAEKCZ010000022">
    <property type="protein sequence ID" value="MBJ2258854.1"/>
    <property type="molecule type" value="Genomic_DNA"/>
</dbReference>